<dbReference type="EMBL" id="JASSZA010000009">
    <property type="protein sequence ID" value="KAK2101602.1"/>
    <property type="molecule type" value="Genomic_DNA"/>
</dbReference>
<evidence type="ECO:0000313" key="4">
    <source>
        <dbReference type="Proteomes" id="UP001266305"/>
    </source>
</evidence>
<evidence type="ECO:0000256" key="2">
    <source>
        <dbReference type="SAM" id="MobiDB-lite"/>
    </source>
</evidence>
<feature type="region of interest" description="Disordered" evidence="2">
    <location>
        <begin position="162"/>
        <end position="195"/>
    </location>
</feature>
<dbReference type="PANTHER" id="PTHR23049">
    <property type="entry name" value="MYOSIN REGULATORY LIGHT CHAIN 2"/>
    <property type="match status" value="1"/>
</dbReference>
<reference evidence="3 4" key="1">
    <citation type="submission" date="2023-05" db="EMBL/GenBank/DDBJ databases">
        <title>B98-5 Cell Line De Novo Hybrid Assembly: An Optical Mapping Approach.</title>
        <authorList>
            <person name="Kananen K."/>
            <person name="Auerbach J.A."/>
            <person name="Kautto E."/>
            <person name="Blachly J.S."/>
        </authorList>
    </citation>
    <scope>NUCLEOTIDE SEQUENCE [LARGE SCALE GENOMIC DNA]</scope>
    <source>
        <strain evidence="3">B95-8</strain>
        <tissue evidence="3">Cell line</tissue>
    </source>
</reference>
<dbReference type="InterPro" id="IPR011992">
    <property type="entry name" value="EF-hand-dom_pair"/>
</dbReference>
<gene>
    <name evidence="3" type="ORF">P7K49_019268</name>
</gene>
<accession>A0ABQ9UZE5</accession>
<protein>
    <submittedName>
        <fullName evidence="3">Uncharacterized protein</fullName>
    </submittedName>
</protein>
<keyword evidence="4" id="KW-1185">Reference proteome</keyword>
<proteinExistence type="predicted"/>
<keyword evidence="1" id="KW-0677">Repeat</keyword>
<dbReference type="Proteomes" id="UP001266305">
    <property type="component" value="Unassembled WGS sequence"/>
</dbReference>
<feature type="compositionally biased region" description="Basic and acidic residues" evidence="2">
    <location>
        <begin position="46"/>
        <end position="55"/>
    </location>
</feature>
<feature type="region of interest" description="Disordered" evidence="2">
    <location>
        <begin position="223"/>
        <end position="254"/>
    </location>
</feature>
<organism evidence="3 4">
    <name type="scientific">Saguinus oedipus</name>
    <name type="common">Cotton-top tamarin</name>
    <name type="synonym">Oedipomidas oedipus</name>
    <dbReference type="NCBI Taxonomy" id="9490"/>
    <lineage>
        <taxon>Eukaryota</taxon>
        <taxon>Metazoa</taxon>
        <taxon>Chordata</taxon>
        <taxon>Craniata</taxon>
        <taxon>Vertebrata</taxon>
        <taxon>Euteleostomi</taxon>
        <taxon>Mammalia</taxon>
        <taxon>Eutheria</taxon>
        <taxon>Euarchontoglires</taxon>
        <taxon>Primates</taxon>
        <taxon>Haplorrhini</taxon>
        <taxon>Platyrrhini</taxon>
        <taxon>Cebidae</taxon>
        <taxon>Callitrichinae</taxon>
        <taxon>Saguinus</taxon>
    </lineage>
</organism>
<feature type="compositionally biased region" description="Basic and acidic residues" evidence="2">
    <location>
        <begin position="167"/>
        <end position="178"/>
    </location>
</feature>
<name>A0ABQ9UZE5_SAGOE</name>
<dbReference type="InterPro" id="IPR050403">
    <property type="entry name" value="Myosin_RLC"/>
</dbReference>
<evidence type="ECO:0000313" key="3">
    <source>
        <dbReference type="EMBL" id="KAK2101602.1"/>
    </source>
</evidence>
<dbReference type="Gene3D" id="1.10.238.10">
    <property type="entry name" value="EF-hand"/>
    <property type="match status" value="1"/>
</dbReference>
<feature type="region of interest" description="Disordered" evidence="2">
    <location>
        <begin position="97"/>
        <end position="141"/>
    </location>
</feature>
<sequence>MFGEKLNGRDPQDEASGFIHEDRLWELLNTMGDSFTNEEVDEMYREAPNDKKGKFGGEAQSGSGRMSWRLRRRGQEFKANQPQQPYKLSLIGKKKKEGQVQLGGVHPHPQTWLQGQRRLGHPNPPTAPYSHRVPAPSGKIRPREVKCRTEVDVHIVTLEPWAGVSEPSKERPPSEEMGQRAGPGGNEGRPPREPIPWLLPKEEGTLSHGIQYHFTCIPTQTQVHPSSLSEDRTPPLHPVRPPVHTHPERPPTLGLCSRRYLLRGGQNLQQWAED</sequence>
<comment type="caution">
    <text evidence="3">The sequence shown here is derived from an EMBL/GenBank/DDBJ whole genome shotgun (WGS) entry which is preliminary data.</text>
</comment>
<dbReference type="SUPFAM" id="SSF47473">
    <property type="entry name" value="EF-hand"/>
    <property type="match status" value="1"/>
</dbReference>
<evidence type="ECO:0000256" key="1">
    <source>
        <dbReference type="ARBA" id="ARBA00022737"/>
    </source>
</evidence>
<feature type="region of interest" description="Disordered" evidence="2">
    <location>
        <begin position="46"/>
        <end position="66"/>
    </location>
</feature>